<protein>
    <submittedName>
        <fullName evidence="3">NAD(P)H-dependent glycerol-3-phosphate dehydrogenase</fullName>
        <ecNumber evidence="3">1.1.1.94</ecNumber>
    </submittedName>
</protein>
<dbReference type="Proteomes" id="UP000005555">
    <property type="component" value="Unassembled WGS sequence"/>
</dbReference>
<keyword evidence="2" id="KW-1133">Transmembrane helix</keyword>
<dbReference type="Pfam" id="PF14333">
    <property type="entry name" value="DUF4389"/>
    <property type="match status" value="1"/>
</dbReference>
<keyword evidence="3" id="KW-0560">Oxidoreductase</keyword>
<comment type="caution">
    <text evidence="3">The sequence shown here is derived from an EMBL/GenBank/DDBJ whole genome shotgun (WGS) entry which is preliminary data.</text>
</comment>
<dbReference type="eggNOG" id="ENOG50332F0">
    <property type="taxonomic scope" value="Bacteria"/>
</dbReference>
<feature type="region of interest" description="Disordered" evidence="1">
    <location>
        <begin position="125"/>
        <end position="146"/>
    </location>
</feature>
<dbReference type="STRING" id="314287.GB2207_02442"/>
<dbReference type="HOGENOM" id="CLU_147995_1_0_6"/>
<organism evidence="3 4">
    <name type="scientific">gamma proteobacterium HTCC2207</name>
    <dbReference type="NCBI Taxonomy" id="314287"/>
    <lineage>
        <taxon>Bacteria</taxon>
        <taxon>Pseudomonadati</taxon>
        <taxon>Pseudomonadota</taxon>
        <taxon>Gammaproteobacteria</taxon>
        <taxon>Cellvibrionales</taxon>
        <taxon>Porticoccaceae</taxon>
        <taxon>SAR92 clade</taxon>
    </lineage>
</organism>
<dbReference type="EC" id="1.1.1.94" evidence="3"/>
<keyword evidence="4" id="KW-1185">Reference proteome</keyword>
<accession>Q1YT61</accession>
<feature type="transmembrane region" description="Helical" evidence="2">
    <location>
        <begin position="20"/>
        <end position="48"/>
    </location>
</feature>
<dbReference type="OrthoDB" id="5766995at2"/>
<proteinExistence type="predicted"/>
<dbReference type="InterPro" id="IPR025498">
    <property type="entry name" value="DUF4389"/>
</dbReference>
<keyword evidence="2" id="KW-0472">Membrane</keyword>
<gene>
    <name evidence="3" type="primary">gpsA</name>
    <name evidence="3" type="ORF">GB2207_02442</name>
</gene>
<dbReference type="EMBL" id="AAPI01000002">
    <property type="protein sequence ID" value="EAS47626.1"/>
    <property type="molecule type" value="Genomic_DNA"/>
</dbReference>
<dbReference type="AlphaFoldDB" id="Q1YT61"/>
<sequence length="146" mass="16300">MTDKKMSLLNSNTWIRGAYMLLFGLLLVAARLIISLVVVVQFIFVLVFGSDNDNLRNLGQGLGKWVYQTLMFLTFNSEDKPFPFDEWPTTDPSEGYSVHSVEDAELVDTDEMGVREADAKEVVNDDIPSFTAEQSDTDGEDPKPAS</sequence>
<evidence type="ECO:0000256" key="1">
    <source>
        <dbReference type="SAM" id="MobiDB-lite"/>
    </source>
</evidence>
<name>Q1YT61_9GAMM</name>
<evidence type="ECO:0000256" key="2">
    <source>
        <dbReference type="SAM" id="Phobius"/>
    </source>
</evidence>
<evidence type="ECO:0000313" key="4">
    <source>
        <dbReference type="Proteomes" id="UP000005555"/>
    </source>
</evidence>
<keyword evidence="2" id="KW-0812">Transmembrane</keyword>
<evidence type="ECO:0000313" key="3">
    <source>
        <dbReference type="EMBL" id="EAS47626.1"/>
    </source>
</evidence>
<reference evidence="3 4" key="1">
    <citation type="submission" date="2006-03" db="EMBL/GenBank/DDBJ databases">
        <authorList>
            <person name="Giovannoni S.J."/>
            <person name="Cho J.-C."/>
            <person name="Ferriera S."/>
            <person name="Johnson J."/>
            <person name="Kravitz S."/>
            <person name="Halpern A."/>
            <person name="Remington K."/>
            <person name="Beeson K."/>
            <person name="Tran B."/>
            <person name="Rogers Y.-H."/>
            <person name="Friedman R."/>
            <person name="Venter J.C."/>
        </authorList>
    </citation>
    <scope>NUCLEOTIDE SEQUENCE [LARGE SCALE GENOMIC DNA]</scope>
    <source>
        <strain evidence="3 4">HTCC2207</strain>
    </source>
</reference>
<dbReference type="GO" id="GO:0047952">
    <property type="term" value="F:glycerol-3-phosphate dehydrogenase [NAD(P)+] activity"/>
    <property type="evidence" value="ECO:0007669"/>
    <property type="project" value="UniProtKB-EC"/>
</dbReference>